<name>A0A8T3C0J9_DENNO</name>
<proteinExistence type="predicted"/>
<organism evidence="2 3">
    <name type="scientific">Dendrobium nobile</name>
    <name type="common">Orchid</name>
    <dbReference type="NCBI Taxonomy" id="94219"/>
    <lineage>
        <taxon>Eukaryota</taxon>
        <taxon>Viridiplantae</taxon>
        <taxon>Streptophyta</taxon>
        <taxon>Embryophyta</taxon>
        <taxon>Tracheophyta</taxon>
        <taxon>Spermatophyta</taxon>
        <taxon>Magnoliopsida</taxon>
        <taxon>Liliopsida</taxon>
        <taxon>Asparagales</taxon>
        <taxon>Orchidaceae</taxon>
        <taxon>Epidendroideae</taxon>
        <taxon>Malaxideae</taxon>
        <taxon>Dendrobiinae</taxon>
        <taxon>Dendrobium</taxon>
    </lineage>
</organism>
<comment type="caution">
    <text evidence="2">The sequence shown here is derived from an EMBL/GenBank/DDBJ whole genome shotgun (WGS) entry which is preliminary data.</text>
</comment>
<evidence type="ECO:0000313" key="3">
    <source>
        <dbReference type="Proteomes" id="UP000829196"/>
    </source>
</evidence>
<feature type="region of interest" description="Disordered" evidence="1">
    <location>
        <begin position="47"/>
        <end position="70"/>
    </location>
</feature>
<reference evidence="2" key="1">
    <citation type="journal article" date="2022" name="Front. Genet.">
        <title>Chromosome-Scale Assembly of the Dendrobium nobile Genome Provides Insights Into the Molecular Mechanism of the Biosynthesis of the Medicinal Active Ingredient of Dendrobium.</title>
        <authorList>
            <person name="Xu Q."/>
            <person name="Niu S.-C."/>
            <person name="Li K.-L."/>
            <person name="Zheng P.-J."/>
            <person name="Zhang X.-J."/>
            <person name="Jia Y."/>
            <person name="Liu Y."/>
            <person name="Niu Y.-X."/>
            <person name="Yu L.-H."/>
            <person name="Chen D.-F."/>
            <person name="Zhang G.-Q."/>
        </authorList>
    </citation>
    <scope>NUCLEOTIDE SEQUENCE</scope>
    <source>
        <tissue evidence="2">Leaf</tissue>
    </source>
</reference>
<gene>
    <name evidence="2" type="ORF">KFK09_004476</name>
</gene>
<dbReference type="AlphaFoldDB" id="A0A8T3C0J9"/>
<dbReference type="EMBL" id="JAGYWB010000004">
    <property type="protein sequence ID" value="KAI0525086.1"/>
    <property type="molecule type" value="Genomic_DNA"/>
</dbReference>
<evidence type="ECO:0000313" key="2">
    <source>
        <dbReference type="EMBL" id="KAI0525086.1"/>
    </source>
</evidence>
<sequence>MGNDRGEMRDSWEATRTAPRLQCFSGIRGFVESEVCGISGIQQSRDITSWKLSSHQRGKMGSNKVAERSN</sequence>
<protein>
    <submittedName>
        <fullName evidence="2">Uncharacterized protein</fullName>
    </submittedName>
</protein>
<accession>A0A8T3C0J9</accession>
<evidence type="ECO:0000256" key="1">
    <source>
        <dbReference type="SAM" id="MobiDB-lite"/>
    </source>
</evidence>
<dbReference type="Proteomes" id="UP000829196">
    <property type="component" value="Unassembled WGS sequence"/>
</dbReference>
<keyword evidence="3" id="KW-1185">Reference proteome</keyword>